<dbReference type="PANTHER" id="PTHR22916">
    <property type="entry name" value="GLYCOSYLTRANSFERASE"/>
    <property type="match status" value="1"/>
</dbReference>
<organism evidence="2 3">
    <name type="scientific">Anaerobium acetethylicum</name>
    <dbReference type="NCBI Taxonomy" id="1619234"/>
    <lineage>
        <taxon>Bacteria</taxon>
        <taxon>Bacillati</taxon>
        <taxon>Bacillota</taxon>
        <taxon>Clostridia</taxon>
        <taxon>Lachnospirales</taxon>
        <taxon>Lachnospiraceae</taxon>
        <taxon>Anaerobium</taxon>
    </lineage>
</organism>
<dbReference type="RefSeq" id="WP_091230357.1">
    <property type="nucleotide sequence ID" value="NZ_FMKA01000002.1"/>
</dbReference>
<evidence type="ECO:0000313" key="2">
    <source>
        <dbReference type="EMBL" id="SCP95744.1"/>
    </source>
</evidence>
<dbReference type="Proteomes" id="UP000199315">
    <property type="component" value="Unassembled WGS sequence"/>
</dbReference>
<dbReference type="OrthoDB" id="9785185at2"/>
<dbReference type="InterPro" id="IPR029044">
    <property type="entry name" value="Nucleotide-diphossugar_trans"/>
</dbReference>
<dbReference type="GO" id="GO:0016758">
    <property type="term" value="F:hexosyltransferase activity"/>
    <property type="evidence" value="ECO:0007669"/>
    <property type="project" value="UniProtKB-ARBA"/>
</dbReference>
<feature type="domain" description="Glycosyltransferase 2-like" evidence="1">
    <location>
        <begin position="19"/>
        <end position="160"/>
    </location>
</feature>
<dbReference type="EMBL" id="FMKA01000002">
    <property type="protein sequence ID" value="SCP95744.1"/>
    <property type="molecule type" value="Genomic_DNA"/>
</dbReference>
<dbReference type="SUPFAM" id="SSF53448">
    <property type="entry name" value="Nucleotide-diphospho-sugar transferases"/>
    <property type="match status" value="1"/>
</dbReference>
<dbReference type="CDD" id="cd00761">
    <property type="entry name" value="Glyco_tranf_GTA_type"/>
    <property type="match status" value="1"/>
</dbReference>
<gene>
    <name evidence="2" type="ORF">SAMN05421730_1002167</name>
</gene>
<keyword evidence="2" id="KW-0808">Transferase</keyword>
<evidence type="ECO:0000313" key="3">
    <source>
        <dbReference type="Proteomes" id="UP000199315"/>
    </source>
</evidence>
<reference evidence="2 3" key="1">
    <citation type="submission" date="2016-09" db="EMBL/GenBank/DDBJ databases">
        <authorList>
            <person name="Capua I."/>
            <person name="De Benedictis P."/>
            <person name="Joannis T."/>
            <person name="Lombin L.H."/>
            <person name="Cattoli G."/>
        </authorList>
    </citation>
    <scope>NUCLEOTIDE SEQUENCE [LARGE SCALE GENOMIC DNA]</scope>
    <source>
        <strain evidence="2 3">GluBS11</strain>
    </source>
</reference>
<dbReference type="Gene3D" id="3.90.550.10">
    <property type="entry name" value="Spore Coat Polysaccharide Biosynthesis Protein SpsA, Chain A"/>
    <property type="match status" value="1"/>
</dbReference>
<dbReference type="InterPro" id="IPR001173">
    <property type="entry name" value="Glyco_trans_2-like"/>
</dbReference>
<name>A0A1D3TQB1_9FIRM</name>
<protein>
    <submittedName>
        <fullName evidence="2">Teichuronic acid biosynthesis glycosyltransferase TuaG</fullName>
    </submittedName>
</protein>
<sequence length="259" mass="29370">MIEKNKKEESAEKADPLVSVIMPAFQVAGYIEKAIESVFRQDVSLELIVIDDCSQDGLEEVMKKYSDYGNVIYLKNKKNMGVAASRNRGVAAASGRYIAFLDSDDWWEAGKLSKQLKVMEKEHVVLCSTGRELMEADGNSTGKIIPVKEVLSYRRLLYGNSINCSSVIVRAEAAREYPMLHDDSHEDYITWLKILKKYGSGRAINEPLLKYRLSENGKSRNKIKSARMTFAVYRYMGYGYIRSACFFTGYALNGIKKYL</sequence>
<accession>A0A1D3TQB1</accession>
<evidence type="ECO:0000259" key="1">
    <source>
        <dbReference type="Pfam" id="PF00535"/>
    </source>
</evidence>
<keyword evidence="3" id="KW-1185">Reference proteome</keyword>
<dbReference type="AlphaFoldDB" id="A0A1D3TQB1"/>
<dbReference type="Pfam" id="PF00535">
    <property type="entry name" value="Glycos_transf_2"/>
    <property type="match status" value="1"/>
</dbReference>
<proteinExistence type="predicted"/>
<dbReference type="PANTHER" id="PTHR22916:SF3">
    <property type="entry name" value="UDP-GLCNAC:BETAGAL BETA-1,3-N-ACETYLGLUCOSAMINYLTRANSFERASE-LIKE PROTEIN 1"/>
    <property type="match status" value="1"/>
</dbReference>
<dbReference type="STRING" id="1619234.SAMN05421730_1002167"/>